<gene>
    <name evidence="3" type="ORF">LCGC14_0075910</name>
</gene>
<evidence type="ECO:0000256" key="1">
    <source>
        <dbReference type="ARBA" id="ARBA00009129"/>
    </source>
</evidence>
<accession>A0A0F9VMR0</accession>
<name>A0A0F9VMR0_9ZZZZ</name>
<organism evidence="3">
    <name type="scientific">marine sediment metagenome</name>
    <dbReference type="NCBI Taxonomy" id="412755"/>
    <lineage>
        <taxon>unclassified sequences</taxon>
        <taxon>metagenomes</taxon>
        <taxon>ecological metagenomes</taxon>
    </lineage>
</organism>
<dbReference type="InterPro" id="IPR036629">
    <property type="entry name" value="YjbJ_sf"/>
</dbReference>
<dbReference type="InterPro" id="IPR050423">
    <property type="entry name" value="UPF0337_stress_rsp"/>
</dbReference>
<dbReference type="Pfam" id="PF05532">
    <property type="entry name" value="CsbD"/>
    <property type="match status" value="1"/>
</dbReference>
<dbReference type="AlphaFoldDB" id="A0A0F9VMR0"/>
<dbReference type="SUPFAM" id="SSF69047">
    <property type="entry name" value="Hypothetical protein YjbJ"/>
    <property type="match status" value="1"/>
</dbReference>
<dbReference type="EMBL" id="LAZR01000019">
    <property type="protein sequence ID" value="KKO05320.1"/>
    <property type="molecule type" value="Genomic_DNA"/>
</dbReference>
<evidence type="ECO:0000259" key="2">
    <source>
        <dbReference type="Pfam" id="PF05532"/>
    </source>
</evidence>
<comment type="caution">
    <text evidence="3">The sequence shown here is derived from an EMBL/GenBank/DDBJ whole genome shotgun (WGS) entry which is preliminary data.</text>
</comment>
<proteinExistence type="inferred from homology"/>
<dbReference type="InterPro" id="IPR026042">
    <property type="entry name" value="YjbJ"/>
</dbReference>
<protein>
    <recommendedName>
        <fullName evidence="2">CsbD-like domain-containing protein</fullName>
    </recommendedName>
</protein>
<dbReference type="PANTHER" id="PTHR34977">
    <property type="entry name" value="UPF0337 PROTEIN YJBJ"/>
    <property type="match status" value="1"/>
</dbReference>
<dbReference type="PIRSF" id="PIRSF039008">
    <property type="entry name" value="YjbJ"/>
    <property type="match status" value="1"/>
</dbReference>
<reference evidence="3" key="1">
    <citation type="journal article" date="2015" name="Nature">
        <title>Complex archaea that bridge the gap between prokaryotes and eukaryotes.</title>
        <authorList>
            <person name="Spang A."/>
            <person name="Saw J.H."/>
            <person name="Jorgensen S.L."/>
            <person name="Zaremba-Niedzwiedzka K."/>
            <person name="Martijn J."/>
            <person name="Lind A.E."/>
            <person name="van Eijk R."/>
            <person name="Schleper C."/>
            <person name="Guy L."/>
            <person name="Ettema T.J."/>
        </authorList>
    </citation>
    <scope>NUCLEOTIDE SEQUENCE</scope>
</reference>
<dbReference type="Gene3D" id="1.10.1470.10">
    <property type="entry name" value="YjbJ"/>
    <property type="match status" value="1"/>
</dbReference>
<dbReference type="InterPro" id="IPR008462">
    <property type="entry name" value="CsbD"/>
</dbReference>
<sequence length="65" mass="7588">MNNDIFEGKWKQLKGSVQSNWGKLTESDLDRVEGNRERLIGIVQERYGKSKEEAKKEVEDYLDSL</sequence>
<feature type="domain" description="CsbD-like" evidence="2">
    <location>
        <begin position="4"/>
        <end position="56"/>
    </location>
</feature>
<comment type="similarity">
    <text evidence="1">Belongs to the UPF0337 (CsbD) family.</text>
</comment>
<dbReference type="PANTHER" id="PTHR34977:SF1">
    <property type="entry name" value="UPF0337 PROTEIN YJBJ"/>
    <property type="match status" value="1"/>
</dbReference>
<evidence type="ECO:0000313" key="3">
    <source>
        <dbReference type="EMBL" id="KKO05320.1"/>
    </source>
</evidence>